<evidence type="ECO:0000313" key="4">
    <source>
        <dbReference type="Proteomes" id="UP000317747"/>
    </source>
</evidence>
<dbReference type="InterPro" id="IPR008984">
    <property type="entry name" value="SMAD_FHA_dom_sf"/>
</dbReference>
<feature type="domain" description="YscD-like Bon-like" evidence="2">
    <location>
        <begin position="165"/>
        <end position="228"/>
    </location>
</feature>
<proteinExistence type="predicted"/>
<protein>
    <submittedName>
        <fullName evidence="3">Type III secretion protein</fullName>
    </submittedName>
</protein>
<keyword evidence="4" id="KW-1185">Reference proteome</keyword>
<sequence length="288" mass="31986">MFELRVLSGLHLGAALPLFGDRWLIGHAEEADLMLSDPCVAARQCELRREEAGWLAQPDGGEAYSITPDAPFQVADVWLCVAQVDTPWAACLPPAPASAPEAPAGPPPETAVPVAARKGVVSRSIRTLTWSLMLLLSLTVMSWVLQPTVAQTQVADSRHPRTPAELQAPLQKMLRERDLASLVKLDMHNQRLRLTGRLSKAQMQIFNRMLERFNATYSSDIPLNNQVRLLKVRLPFRIVQITTGSRANIVTDEGQRLFVGDEVDNLRLVAITSDQIEFNGRDNIKVNW</sequence>
<evidence type="ECO:0000313" key="3">
    <source>
        <dbReference type="EMBL" id="TPV42129.1"/>
    </source>
</evidence>
<reference evidence="3 4" key="1">
    <citation type="submission" date="2019-06" db="EMBL/GenBank/DDBJ databases">
        <title>Taxogenomics and systematics of the genus Pantoea.</title>
        <authorList>
            <person name="Tambong J.T."/>
        </authorList>
    </citation>
    <scope>NUCLEOTIDE SEQUENCE [LARGE SCALE GENOMIC DNA]</scope>
    <source>
        <strain evidence="3 4">LMG 24200</strain>
    </source>
</reference>
<dbReference type="Proteomes" id="UP000317747">
    <property type="component" value="Unassembled WGS sequence"/>
</dbReference>
<dbReference type="InterPro" id="IPR053946">
    <property type="entry name" value="YscD_ppl_3rd"/>
</dbReference>
<dbReference type="RefSeq" id="WP_140917078.1">
    <property type="nucleotide sequence ID" value="NZ_CP071405.1"/>
</dbReference>
<dbReference type="Pfam" id="PF21934">
    <property type="entry name" value="Yop-YscD_ppl_3rd"/>
    <property type="match status" value="1"/>
</dbReference>
<dbReference type="SUPFAM" id="SSF49879">
    <property type="entry name" value="SMAD/FHA domain"/>
    <property type="match status" value="1"/>
</dbReference>
<evidence type="ECO:0000259" key="2">
    <source>
        <dbReference type="Pfam" id="PF21934"/>
    </source>
</evidence>
<dbReference type="AlphaFoldDB" id="A0A506Q8M3"/>
<dbReference type="InterPro" id="IPR032030">
    <property type="entry name" value="YscD_cytoplasmic_dom"/>
</dbReference>
<evidence type="ECO:0000259" key="1">
    <source>
        <dbReference type="Pfam" id="PF16697"/>
    </source>
</evidence>
<gene>
    <name evidence="3" type="ORF">FJW01_10180</name>
</gene>
<name>A0A506Q8M3_9GAMM</name>
<dbReference type="Pfam" id="PF16697">
    <property type="entry name" value="Yop-YscD_cpl"/>
    <property type="match status" value="1"/>
</dbReference>
<feature type="domain" description="YscD cytoplasmic" evidence="1">
    <location>
        <begin position="5"/>
        <end position="72"/>
    </location>
</feature>
<comment type="caution">
    <text evidence="3">The sequence shown here is derived from an EMBL/GenBank/DDBJ whole genome shotgun (WGS) entry which is preliminary data.</text>
</comment>
<dbReference type="CDD" id="cd00060">
    <property type="entry name" value="FHA"/>
    <property type="match status" value="1"/>
</dbReference>
<accession>A0A506Q8M3</accession>
<dbReference type="OrthoDB" id="9156149at2"/>
<dbReference type="Gene3D" id="2.60.200.20">
    <property type="match status" value="1"/>
</dbReference>
<dbReference type="EMBL" id="VHJA01000054">
    <property type="protein sequence ID" value="TPV42129.1"/>
    <property type="molecule type" value="Genomic_DNA"/>
</dbReference>
<organism evidence="3 4">
    <name type="scientific">Pantoea deleyi</name>
    <dbReference type="NCBI Taxonomy" id="470932"/>
    <lineage>
        <taxon>Bacteria</taxon>
        <taxon>Pseudomonadati</taxon>
        <taxon>Pseudomonadota</taxon>
        <taxon>Gammaproteobacteria</taxon>
        <taxon>Enterobacterales</taxon>
        <taxon>Erwiniaceae</taxon>
        <taxon>Pantoea</taxon>
    </lineage>
</organism>